<reference evidence="1 2" key="1">
    <citation type="submission" date="2018-11" db="EMBL/GenBank/DDBJ databases">
        <title>Complete genome sequence of Paenibacillus baekrokdamisoli strain KCTC 33723.</title>
        <authorList>
            <person name="Kang S.W."/>
            <person name="Lee K.C."/>
            <person name="Kim K.K."/>
            <person name="Kim J.S."/>
            <person name="Kim D.S."/>
            <person name="Ko S.H."/>
            <person name="Yang S.H."/>
            <person name="Lee J.S."/>
        </authorList>
    </citation>
    <scope>NUCLEOTIDE SEQUENCE [LARGE SCALE GENOMIC DNA]</scope>
    <source>
        <strain evidence="1 2">KCTC 33723</strain>
    </source>
</reference>
<dbReference type="Proteomes" id="UP000275368">
    <property type="component" value="Chromosome"/>
</dbReference>
<dbReference type="Gene3D" id="3.40.50.150">
    <property type="entry name" value="Vaccinia Virus protein VP39"/>
    <property type="match status" value="1"/>
</dbReference>
<sequence>MGKLAGVDAIQYVEAHAEDFKLQCTYPIITVVRAWHWFDRIKVIENIKAHLEPNGHLLVINSIFKPDSKIARLTFEVLMDNNIELKPSGSNVDTKDRRNGFPVNWFDEWKNNSFLVVDEWQHEYELKFTHEQWCGKLRSISWLANIEEETRITFFLH</sequence>
<accession>A0A3G9JAK2</accession>
<evidence type="ECO:0000313" key="1">
    <source>
        <dbReference type="EMBL" id="BBH20039.1"/>
    </source>
</evidence>
<dbReference type="AlphaFoldDB" id="A0A3G9JAK2"/>
<organism evidence="1 2">
    <name type="scientific">Paenibacillus baekrokdamisoli</name>
    <dbReference type="NCBI Taxonomy" id="1712516"/>
    <lineage>
        <taxon>Bacteria</taxon>
        <taxon>Bacillati</taxon>
        <taxon>Bacillota</taxon>
        <taxon>Bacilli</taxon>
        <taxon>Bacillales</taxon>
        <taxon>Paenibacillaceae</taxon>
        <taxon>Paenibacillus</taxon>
    </lineage>
</organism>
<gene>
    <name evidence="1" type="ORF">Back11_13840</name>
</gene>
<dbReference type="EMBL" id="AP019308">
    <property type="protein sequence ID" value="BBH20039.1"/>
    <property type="molecule type" value="Genomic_DNA"/>
</dbReference>
<dbReference type="SUPFAM" id="SSF53335">
    <property type="entry name" value="S-adenosyl-L-methionine-dependent methyltransferases"/>
    <property type="match status" value="1"/>
</dbReference>
<proteinExistence type="predicted"/>
<evidence type="ECO:0000313" key="2">
    <source>
        <dbReference type="Proteomes" id="UP000275368"/>
    </source>
</evidence>
<name>A0A3G9JAK2_9BACL</name>
<dbReference type="KEGG" id="pbk:Back11_13840"/>
<dbReference type="InterPro" id="IPR029063">
    <property type="entry name" value="SAM-dependent_MTases_sf"/>
</dbReference>
<keyword evidence="2" id="KW-1185">Reference proteome</keyword>
<protein>
    <submittedName>
        <fullName evidence="1">Uncharacterized protein</fullName>
    </submittedName>
</protein>